<dbReference type="AlphaFoldDB" id="A0A3D8S3W8"/>
<accession>A0A3D8S3W8</accession>
<name>A0A3D8S3W8_9HELO</name>
<evidence type="ECO:0000313" key="3">
    <source>
        <dbReference type="Proteomes" id="UP000256328"/>
    </source>
</evidence>
<dbReference type="Proteomes" id="UP000256328">
    <property type="component" value="Unassembled WGS sequence"/>
</dbReference>
<proteinExistence type="predicted"/>
<dbReference type="EMBL" id="PDLN01000007">
    <property type="protein sequence ID" value="RDW80992.1"/>
    <property type="molecule type" value="Genomic_DNA"/>
</dbReference>
<feature type="compositionally biased region" description="Polar residues" evidence="1">
    <location>
        <begin position="194"/>
        <end position="204"/>
    </location>
</feature>
<comment type="caution">
    <text evidence="2">The sequence shown here is derived from an EMBL/GenBank/DDBJ whole genome shotgun (WGS) entry which is preliminary data.</text>
</comment>
<feature type="region of interest" description="Disordered" evidence="1">
    <location>
        <begin position="177"/>
        <end position="204"/>
    </location>
</feature>
<gene>
    <name evidence="2" type="ORF">BP5796_05690</name>
</gene>
<keyword evidence="3" id="KW-1185">Reference proteome</keyword>
<feature type="compositionally biased region" description="Low complexity" evidence="1">
    <location>
        <begin position="177"/>
        <end position="186"/>
    </location>
</feature>
<evidence type="ECO:0000313" key="2">
    <source>
        <dbReference type="EMBL" id="RDW80992.1"/>
    </source>
</evidence>
<sequence>MTPPVLTTIFTPPPSCSSLTYDGEIIWCGQLSSTAGDHSCYPSDFSRAWYYFYSPRVCPHGWTSAGSVSDAGALVSVSTETNALCCPSGVFIGTGPVADSNGIFCGSVLSGNVTNVLSIQKSGSTGLVTLDAATRPRLTAWADFVQVRWQSTDEPVLASVSSVGNLVGSATSSQASSRAVSSLPSNTNPPPSTAPINRPTNHLL</sequence>
<evidence type="ECO:0000256" key="1">
    <source>
        <dbReference type="SAM" id="MobiDB-lite"/>
    </source>
</evidence>
<reference evidence="2 3" key="1">
    <citation type="journal article" date="2018" name="IMA Fungus">
        <title>IMA Genome-F 9: Draft genome sequence of Annulohypoxylon stygium, Aspergillus mulundensis, Berkeleyomyces basicola (syn. Thielaviopsis basicola), Ceratocystis smalleyi, two Cercospora beticola strains, Coleophoma cylindrospora, Fusarium fracticaudum, Phialophora cf. hyalina, and Morchella septimelata.</title>
        <authorList>
            <person name="Wingfield B.D."/>
            <person name="Bills G.F."/>
            <person name="Dong Y."/>
            <person name="Huang W."/>
            <person name="Nel W.J."/>
            <person name="Swalarsk-Parry B.S."/>
            <person name="Vaghefi N."/>
            <person name="Wilken P.M."/>
            <person name="An Z."/>
            <person name="de Beer Z.W."/>
            <person name="De Vos L."/>
            <person name="Chen L."/>
            <person name="Duong T.A."/>
            <person name="Gao Y."/>
            <person name="Hammerbacher A."/>
            <person name="Kikkert J.R."/>
            <person name="Li Y."/>
            <person name="Li H."/>
            <person name="Li K."/>
            <person name="Li Q."/>
            <person name="Liu X."/>
            <person name="Ma X."/>
            <person name="Naidoo K."/>
            <person name="Pethybridge S.J."/>
            <person name="Sun J."/>
            <person name="Steenkamp E.T."/>
            <person name="van der Nest M.A."/>
            <person name="van Wyk S."/>
            <person name="Wingfield M.J."/>
            <person name="Xiong C."/>
            <person name="Yue Q."/>
            <person name="Zhang X."/>
        </authorList>
    </citation>
    <scope>NUCLEOTIDE SEQUENCE [LARGE SCALE GENOMIC DNA]</scope>
    <source>
        <strain evidence="2 3">BP5796</strain>
    </source>
</reference>
<protein>
    <submittedName>
        <fullName evidence="2">Uncharacterized protein</fullName>
    </submittedName>
</protein>
<organism evidence="2 3">
    <name type="scientific">Coleophoma crateriformis</name>
    <dbReference type="NCBI Taxonomy" id="565419"/>
    <lineage>
        <taxon>Eukaryota</taxon>
        <taxon>Fungi</taxon>
        <taxon>Dikarya</taxon>
        <taxon>Ascomycota</taxon>
        <taxon>Pezizomycotina</taxon>
        <taxon>Leotiomycetes</taxon>
        <taxon>Helotiales</taxon>
        <taxon>Dermateaceae</taxon>
        <taxon>Coleophoma</taxon>
    </lineage>
</organism>
<dbReference type="OrthoDB" id="3563651at2759"/>